<dbReference type="SUPFAM" id="SSF81383">
    <property type="entry name" value="F-box domain"/>
    <property type="match status" value="1"/>
</dbReference>
<evidence type="ECO:0000313" key="3">
    <source>
        <dbReference type="EnsemblPlants" id="KEH18193"/>
    </source>
</evidence>
<protein>
    <submittedName>
        <fullName evidence="2">F-box protein interaction domain protein</fullName>
    </submittedName>
</protein>
<dbReference type="Pfam" id="PF07734">
    <property type="entry name" value="FBA_1"/>
    <property type="match status" value="1"/>
</dbReference>
<gene>
    <name evidence="2" type="ordered locus">MTR_8g013010</name>
</gene>
<evidence type="ECO:0000313" key="2">
    <source>
        <dbReference type="EMBL" id="KEH18193.1"/>
    </source>
</evidence>
<reference evidence="3" key="3">
    <citation type="submission" date="2015-04" db="UniProtKB">
        <authorList>
            <consortium name="EnsemblPlants"/>
        </authorList>
    </citation>
    <scope>IDENTIFICATION</scope>
    <source>
        <strain evidence="3">cv. Jemalong A17</strain>
    </source>
</reference>
<feature type="domain" description="F-box" evidence="1">
    <location>
        <begin position="48"/>
        <end position="98"/>
    </location>
</feature>
<dbReference type="EnsemblPlants" id="KEH18193">
    <property type="protein sequence ID" value="KEH18193"/>
    <property type="gene ID" value="MTR_8g013010"/>
</dbReference>
<dbReference type="Pfam" id="PF00646">
    <property type="entry name" value="F-box"/>
    <property type="match status" value="1"/>
</dbReference>
<keyword evidence="4" id="KW-1185">Reference proteome</keyword>
<dbReference type="InterPro" id="IPR001810">
    <property type="entry name" value="F-box_dom"/>
</dbReference>
<dbReference type="EMBL" id="CM001224">
    <property type="protein sequence ID" value="KEH18193.1"/>
    <property type="molecule type" value="Genomic_DNA"/>
</dbReference>
<dbReference type="NCBIfam" id="TIGR01640">
    <property type="entry name" value="F_box_assoc_1"/>
    <property type="match status" value="1"/>
</dbReference>
<proteinExistence type="predicted"/>
<sequence length="315" mass="35857">MIANNKQTKVHTIISTIPISYITSLSSSSSYKLNYVNLNARETNEHIENRILHMPHELIIQILLRLPMKSLIRFKCVCKSWLTLISDPHFANSHFQITSKTHIHRLVIISTPNLKTRSIDFETSLNHDSACAPLDLNFTHDLSYFNVEIKGSCNGFIFMHSSSDILLWNSSIGVHKQIPLSPINSNLDDGCFGYLYGFGYDQSTNDYLVVSMSCDPALANISSHLEFFSLRANTWKEIEGIHFPYINASHDPRVGSLFSGSIHWLAFRHDLSINVIVAFDLTERKLLTDDFYCDPKNCDLWVFRGFVSLRGGCYS</sequence>
<dbReference type="CDD" id="cd22157">
    <property type="entry name" value="F-box_AtFBW1-like"/>
    <property type="match status" value="1"/>
</dbReference>
<dbReference type="InterPro" id="IPR006527">
    <property type="entry name" value="F-box-assoc_dom_typ1"/>
</dbReference>
<dbReference type="AlphaFoldDB" id="A0A072TMW0"/>
<dbReference type="InterPro" id="IPR036047">
    <property type="entry name" value="F-box-like_dom_sf"/>
</dbReference>
<name>A0A072TMW0_MEDTR</name>
<dbReference type="PANTHER" id="PTHR31672:SF13">
    <property type="entry name" value="F-BOX PROTEIN CPR30-LIKE"/>
    <property type="match status" value="1"/>
</dbReference>
<dbReference type="SMART" id="SM00256">
    <property type="entry name" value="FBOX"/>
    <property type="match status" value="1"/>
</dbReference>
<dbReference type="STRING" id="3880.A0A072TMW0"/>
<dbReference type="Gene3D" id="1.20.1280.50">
    <property type="match status" value="1"/>
</dbReference>
<reference evidence="2 4" key="2">
    <citation type="journal article" date="2014" name="BMC Genomics">
        <title>An improved genome release (version Mt4.0) for the model legume Medicago truncatula.</title>
        <authorList>
            <person name="Tang H."/>
            <person name="Krishnakumar V."/>
            <person name="Bidwell S."/>
            <person name="Rosen B."/>
            <person name="Chan A."/>
            <person name="Zhou S."/>
            <person name="Gentzbittel L."/>
            <person name="Childs K.L."/>
            <person name="Yandell M."/>
            <person name="Gundlach H."/>
            <person name="Mayer K.F."/>
            <person name="Schwartz D.C."/>
            <person name="Town C.D."/>
        </authorList>
    </citation>
    <scope>GENOME REANNOTATION</scope>
    <source>
        <strain evidence="2">A17</strain>
        <strain evidence="3 4">cv. Jemalong A17</strain>
    </source>
</reference>
<dbReference type="InterPro" id="IPR050796">
    <property type="entry name" value="SCF_F-box_component"/>
</dbReference>
<dbReference type="HOGENOM" id="CLU_027176_1_3_1"/>
<evidence type="ECO:0000259" key="1">
    <source>
        <dbReference type="PROSITE" id="PS50181"/>
    </source>
</evidence>
<evidence type="ECO:0000313" key="4">
    <source>
        <dbReference type="Proteomes" id="UP000002051"/>
    </source>
</evidence>
<dbReference type="InterPro" id="IPR017451">
    <property type="entry name" value="F-box-assoc_interact_dom"/>
</dbReference>
<organism evidence="2 4">
    <name type="scientific">Medicago truncatula</name>
    <name type="common">Barrel medic</name>
    <name type="synonym">Medicago tribuloides</name>
    <dbReference type="NCBI Taxonomy" id="3880"/>
    <lineage>
        <taxon>Eukaryota</taxon>
        <taxon>Viridiplantae</taxon>
        <taxon>Streptophyta</taxon>
        <taxon>Embryophyta</taxon>
        <taxon>Tracheophyta</taxon>
        <taxon>Spermatophyta</taxon>
        <taxon>Magnoliopsida</taxon>
        <taxon>eudicotyledons</taxon>
        <taxon>Gunneridae</taxon>
        <taxon>Pentapetalae</taxon>
        <taxon>rosids</taxon>
        <taxon>fabids</taxon>
        <taxon>Fabales</taxon>
        <taxon>Fabaceae</taxon>
        <taxon>Papilionoideae</taxon>
        <taxon>50 kb inversion clade</taxon>
        <taxon>NPAAA clade</taxon>
        <taxon>Hologalegina</taxon>
        <taxon>IRL clade</taxon>
        <taxon>Trifolieae</taxon>
        <taxon>Medicago</taxon>
    </lineage>
</organism>
<accession>A0A072TMW0</accession>
<reference evidence="2 4" key="1">
    <citation type="journal article" date="2011" name="Nature">
        <title>The Medicago genome provides insight into the evolution of rhizobial symbioses.</title>
        <authorList>
            <person name="Young N.D."/>
            <person name="Debelle F."/>
            <person name="Oldroyd G.E."/>
            <person name="Geurts R."/>
            <person name="Cannon S.B."/>
            <person name="Udvardi M.K."/>
            <person name="Benedito V.A."/>
            <person name="Mayer K.F."/>
            <person name="Gouzy J."/>
            <person name="Schoof H."/>
            <person name="Van de Peer Y."/>
            <person name="Proost S."/>
            <person name="Cook D.R."/>
            <person name="Meyers B.C."/>
            <person name="Spannagl M."/>
            <person name="Cheung F."/>
            <person name="De Mita S."/>
            <person name="Krishnakumar V."/>
            <person name="Gundlach H."/>
            <person name="Zhou S."/>
            <person name="Mudge J."/>
            <person name="Bharti A.K."/>
            <person name="Murray J.D."/>
            <person name="Naoumkina M.A."/>
            <person name="Rosen B."/>
            <person name="Silverstein K.A."/>
            <person name="Tang H."/>
            <person name="Rombauts S."/>
            <person name="Zhao P.X."/>
            <person name="Zhou P."/>
            <person name="Barbe V."/>
            <person name="Bardou P."/>
            <person name="Bechner M."/>
            <person name="Bellec A."/>
            <person name="Berger A."/>
            <person name="Berges H."/>
            <person name="Bidwell S."/>
            <person name="Bisseling T."/>
            <person name="Choisne N."/>
            <person name="Couloux A."/>
            <person name="Denny R."/>
            <person name="Deshpande S."/>
            <person name="Dai X."/>
            <person name="Doyle J.J."/>
            <person name="Dudez A.M."/>
            <person name="Farmer A.D."/>
            <person name="Fouteau S."/>
            <person name="Franken C."/>
            <person name="Gibelin C."/>
            <person name="Gish J."/>
            <person name="Goldstein S."/>
            <person name="Gonzalez A.J."/>
            <person name="Green P.J."/>
            <person name="Hallab A."/>
            <person name="Hartog M."/>
            <person name="Hua A."/>
            <person name="Humphray S.J."/>
            <person name="Jeong D.H."/>
            <person name="Jing Y."/>
            <person name="Jocker A."/>
            <person name="Kenton S.M."/>
            <person name="Kim D.J."/>
            <person name="Klee K."/>
            <person name="Lai H."/>
            <person name="Lang C."/>
            <person name="Lin S."/>
            <person name="Macmil S.L."/>
            <person name="Magdelenat G."/>
            <person name="Matthews L."/>
            <person name="McCorrison J."/>
            <person name="Monaghan E.L."/>
            <person name="Mun J.H."/>
            <person name="Najar F.Z."/>
            <person name="Nicholson C."/>
            <person name="Noirot C."/>
            <person name="O'Bleness M."/>
            <person name="Paule C.R."/>
            <person name="Poulain J."/>
            <person name="Prion F."/>
            <person name="Qin B."/>
            <person name="Qu C."/>
            <person name="Retzel E.F."/>
            <person name="Riddle C."/>
            <person name="Sallet E."/>
            <person name="Samain S."/>
            <person name="Samson N."/>
            <person name="Sanders I."/>
            <person name="Saurat O."/>
            <person name="Scarpelli C."/>
            <person name="Schiex T."/>
            <person name="Segurens B."/>
            <person name="Severin A.J."/>
            <person name="Sherrier D.J."/>
            <person name="Shi R."/>
            <person name="Sims S."/>
            <person name="Singer S.R."/>
            <person name="Sinharoy S."/>
            <person name="Sterck L."/>
            <person name="Viollet A."/>
            <person name="Wang B.B."/>
            <person name="Wang K."/>
            <person name="Wang M."/>
            <person name="Wang X."/>
            <person name="Warfsmann J."/>
            <person name="Weissenbach J."/>
            <person name="White D.D."/>
            <person name="White J.D."/>
            <person name="Wiley G.B."/>
            <person name="Wincker P."/>
            <person name="Xing Y."/>
            <person name="Yang L."/>
            <person name="Yao Z."/>
            <person name="Ying F."/>
            <person name="Zhai J."/>
            <person name="Zhou L."/>
            <person name="Zuber A."/>
            <person name="Denarie J."/>
            <person name="Dixon R.A."/>
            <person name="May G.D."/>
            <person name="Schwartz D.C."/>
            <person name="Rogers J."/>
            <person name="Quetier F."/>
            <person name="Town C.D."/>
            <person name="Roe B.A."/>
        </authorList>
    </citation>
    <scope>NUCLEOTIDE SEQUENCE [LARGE SCALE GENOMIC DNA]</scope>
    <source>
        <strain evidence="2">A17</strain>
        <strain evidence="3 4">cv. Jemalong A17</strain>
    </source>
</reference>
<dbReference type="Proteomes" id="UP000002051">
    <property type="component" value="Chromosome 8"/>
</dbReference>
<dbReference type="PANTHER" id="PTHR31672">
    <property type="entry name" value="BNACNNG10540D PROTEIN"/>
    <property type="match status" value="1"/>
</dbReference>
<dbReference type="PROSITE" id="PS50181">
    <property type="entry name" value="FBOX"/>
    <property type="match status" value="1"/>
</dbReference>